<dbReference type="InterPro" id="IPR015915">
    <property type="entry name" value="Kelch-typ_b-propeller"/>
</dbReference>
<name>A0A397SLH1_9GLOM</name>
<keyword evidence="4" id="KW-1185">Reference proteome</keyword>
<dbReference type="Pfam" id="PF24681">
    <property type="entry name" value="Kelch_KLHDC2_KLHL20_DRC7"/>
    <property type="match status" value="1"/>
</dbReference>
<organism evidence="3 4">
    <name type="scientific">Glomus cerebriforme</name>
    <dbReference type="NCBI Taxonomy" id="658196"/>
    <lineage>
        <taxon>Eukaryota</taxon>
        <taxon>Fungi</taxon>
        <taxon>Fungi incertae sedis</taxon>
        <taxon>Mucoromycota</taxon>
        <taxon>Glomeromycotina</taxon>
        <taxon>Glomeromycetes</taxon>
        <taxon>Glomerales</taxon>
        <taxon>Glomeraceae</taxon>
        <taxon>Glomus</taxon>
    </lineage>
</organism>
<keyword evidence="1" id="KW-1133">Transmembrane helix</keyword>
<feature type="chain" id="PRO_5017379349" description="Galactose oxidase" evidence="2">
    <location>
        <begin position="25"/>
        <end position="452"/>
    </location>
</feature>
<evidence type="ECO:0000256" key="1">
    <source>
        <dbReference type="SAM" id="Phobius"/>
    </source>
</evidence>
<keyword evidence="1" id="KW-0472">Membrane</keyword>
<sequence length="452" mass="50604">MMYKNYNHHLIFIILCQLLNVVFGQQFNPGPLFGHAAVYVEPRNNIYYIGGYNYNNPPEDSNISNTSSEFFYLDLQINSANFSKFIDLKSQGVNLPLSVHHNAEVGGVNQDSIFIIEGLILDEINNSTLYKFDTNTNELSVPVIQGNAPPIRKGMRSVSYEGKIYLFGGQTGSGTDLILFSRFDIFDTINLNWQVGSLVNSPVTRTLYTATLVKGVIYYIGGRKQRNNFSPITEIYQYDIVRNTWSLKTATTASTENMPGSRAGHSAILVDDKIYVYGGFFSSNDTSYDLPAKETLAILDSTTLVWSIPSLQNPNIPNLAYHTATIVNTLMIISFGNRTDLPNQIDQTNSLSYEFFLEDPQNILWYPMTSDNITDSQIPSSFLPDPNAKLDPQRPSSSGKMVLVFTSIGSVVVVLTIFVAISLAYRRTKRNKIRTDPFDDGKVTHQQFATSQ</sequence>
<dbReference type="EMBL" id="QKYT01000458">
    <property type="protein sequence ID" value="RIA84955.1"/>
    <property type="molecule type" value="Genomic_DNA"/>
</dbReference>
<keyword evidence="2" id="KW-0732">Signal</keyword>
<dbReference type="InterPro" id="IPR052637">
    <property type="entry name" value="KLHDC3-like"/>
</dbReference>
<feature type="signal peptide" evidence="2">
    <location>
        <begin position="1"/>
        <end position="24"/>
    </location>
</feature>
<keyword evidence="1" id="KW-0812">Transmembrane</keyword>
<evidence type="ECO:0000313" key="4">
    <source>
        <dbReference type="Proteomes" id="UP000265703"/>
    </source>
</evidence>
<dbReference type="SUPFAM" id="SSF117281">
    <property type="entry name" value="Kelch motif"/>
    <property type="match status" value="1"/>
</dbReference>
<dbReference type="Gene3D" id="2.120.10.80">
    <property type="entry name" value="Kelch-type beta propeller"/>
    <property type="match status" value="2"/>
</dbReference>
<gene>
    <name evidence="3" type="ORF">C1645_741948</name>
</gene>
<reference evidence="3 4" key="1">
    <citation type="submission" date="2018-06" db="EMBL/GenBank/DDBJ databases">
        <title>Comparative genomics reveals the genomic features of Rhizophagus irregularis, R. cerebriforme, R. diaphanum and Gigaspora rosea, and their symbiotic lifestyle signature.</title>
        <authorList>
            <person name="Morin E."/>
            <person name="San Clemente H."/>
            <person name="Chen E.C.H."/>
            <person name="De La Providencia I."/>
            <person name="Hainaut M."/>
            <person name="Kuo A."/>
            <person name="Kohler A."/>
            <person name="Murat C."/>
            <person name="Tang N."/>
            <person name="Roy S."/>
            <person name="Loubradou J."/>
            <person name="Henrissat B."/>
            <person name="Grigoriev I.V."/>
            <person name="Corradi N."/>
            <person name="Roux C."/>
            <person name="Martin F.M."/>
        </authorList>
    </citation>
    <scope>NUCLEOTIDE SEQUENCE [LARGE SCALE GENOMIC DNA]</scope>
    <source>
        <strain evidence="3 4">DAOM 227022</strain>
    </source>
</reference>
<dbReference type="PANTHER" id="PTHR46461">
    <property type="entry name" value="KELCH DOMAIN-CONTAINING PROTEIN 3"/>
    <property type="match status" value="1"/>
</dbReference>
<protein>
    <recommendedName>
        <fullName evidence="5">Galactose oxidase</fullName>
    </recommendedName>
</protein>
<comment type="caution">
    <text evidence="3">The sequence shown here is derived from an EMBL/GenBank/DDBJ whole genome shotgun (WGS) entry which is preliminary data.</text>
</comment>
<feature type="transmembrane region" description="Helical" evidence="1">
    <location>
        <begin position="401"/>
        <end position="425"/>
    </location>
</feature>
<dbReference type="AlphaFoldDB" id="A0A397SLH1"/>
<dbReference type="Proteomes" id="UP000265703">
    <property type="component" value="Unassembled WGS sequence"/>
</dbReference>
<dbReference type="GO" id="GO:0005737">
    <property type="term" value="C:cytoplasm"/>
    <property type="evidence" value="ECO:0007669"/>
    <property type="project" value="TreeGrafter"/>
</dbReference>
<evidence type="ECO:0000256" key="2">
    <source>
        <dbReference type="SAM" id="SignalP"/>
    </source>
</evidence>
<proteinExistence type="predicted"/>
<evidence type="ECO:0008006" key="5">
    <source>
        <dbReference type="Google" id="ProtNLM"/>
    </source>
</evidence>
<evidence type="ECO:0000313" key="3">
    <source>
        <dbReference type="EMBL" id="RIA84955.1"/>
    </source>
</evidence>
<dbReference type="PANTHER" id="PTHR46461:SF1">
    <property type="entry name" value="KELCH DOMAIN-CONTAINING PROTEIN 3"/>
    <property type="match status" value="1"/>
</dbReference>
<dbReference type="GO" id="GO:0003682">
    <property type="term" value="F:chromatin binding"/>
    <property type="evidence" value="ECO:0007669"/>
    <property type="project" value="InterPro"/>
</dbReference>
<accession>A0A397SLH1</accession>
<dbReference type="OrthoDB" id="45365at2759"/>